<keyword evidence="3" id="KW-1185">Reference proteome</keyword>
<reference evidence="2" key="1">
    <citation type="submission" date="2020-05" db="EMBL/GenBank/DDBJ databases">
        <title>Phylogenomic resolution of chytrid fungi.</title>
        <authorList>
            <person name="Stajich J.E."/>
            <person name="Amses K."/>
            <person name="Simmons R."/>
            <person name="Seto K."/>
            <person name="Myers J."/>
            <person name="Bonds A."/>
            <person name="Quandt C.A."/>
            <person name="Barry K."/>
            <person name="Liu P."/>
            <person name="Grigoriev I."/>
            <person name="Longcore J.E."/>
            <person name="James T.Y."/>
        </authorList>
    </citation>
    <scope>NUCLEOTIDE SEQUENCE</scope>
    <source>
        <strain evidence="2">JEL0513</strain>
    </source>
</reference>
<gene>
    <name evidence="2" type="ORF">HK100_006580</name>
</gene>
<dbReference type="AlphaFoldDB" id="A0AAD5XB99"/>
<feature type="region of interest" description="Disordered" evidence="1">
    <location>
        <begin position="1"/>
        <end position="27"/>
    </location>
</feature>
<dbReference type="EMBL" id="JADGJH010003055">
    <property type="protein sequence ID" value="KAJ3093492.1"/>
    <property type="molecule type" value="Genomic_DNA"/>
</dbReference>
<sequence>MKSLKGAEGAEGQRSLDPPPYNESKSVSAFSDSIGADDVDFKSTDRLLFFVSQNPHFHALLNLLLLPAVQALVRDTPASSSNVLYLISESVKQKAPQFVLQPSQTTLPFKYIFVPPTSTDTESNTMSFPQKLKMATISPEFLDTSSSSSSCSSPPSKNPHIDVSVFNVRTADGKELQVLAFKNNDGSMTYRVPNAEHFELLPDSTQAAIIHLISFEEKLRAAANGLQDNLEKQFSNSTSSRIAVTSFDILCNPETQQILAGAIQLYIPGVESAEVHKEELLIRRISDFGLVETEVHSMIKISIFL</sequence>
<protein>
    <submittedName>
        <fullName evidence="2">Uncharacterized protein</fullName>
    </submittedName>
</protein>
<evidence type="ECO:0000313" key="2">
    <source>
        <dbReference type="EMBL" id="KAJ3093492.1"/>
    </source>
</evidence>
<organism evidence="2 3">
    <name type="scientific">Physocladia obscura</name>
    <dbReference type="NCBI Taxonomy" id="109957"/>
    <lineage>
        <taxon>Eukaryota</taxon>
        <taxon>Fungi</taxon>
        <taxon>Fungi incertae sedis</taxon>
        <taxon>Chytridiomycota</taxon>
        <taxon>Chytridiomycota incertae sedis</taxon>
        <taxon>Chytridiomycetes</taxon>
        <taxon>Chytridiales</taxon>
        <taxon>Chytriomycetaceae</taxon>
        <taxon>Physocladia</taxon>
    </lineage>
</organism>
<proteinExistence type="predicted"/>
<comment type="caution">
    <text evidence="2">The sequence shown here is derived from an EMBL/GenBank/DDBJ whole genome shotgun (WGS) entry which is preliminary data.</text>
</comment>
<evidence type="ECO:0000256" key="1">
    <source>
        <dbReference type="SAM" id="MobiDB-lite"/>
    </source>
</evidence>
<dbReference type="Proteomes" id="UP001211907">
    <property type="component" value="Unassembled WGS sequence"/>
</dbReference>
<accession>A0AAD5XB99</accession>
<name>A0AAD5XB99_9FUNG</name>
<evidence type="ECO:0000313" key="3">
    <source>
        <dbReference type="Proteomes" id="UP001211907"/>
    </source>
</evidence>